<accession>A0ABM1FR39</accession>
<sequence>MPGYAEFMMDMVKKERSVTRSHVQKKYDPGAFTILCNIGFLHFAKALCDLGASINLMPLSSYKNLGLGHPKTTVMRLLIVDRTLKRPLDLVLDVFVKLESFIFPNDFVIHDREVDFEVPFILRRQFPATGNFSRYGKSYNDFVAALKTSEYRSKLKKLEFYMMHHESPPVRPSIVEASKLELQDLPPHLRYVFLGRDDTLLVIIAAYLNGKQVEYLVVVLKRCK</sequence>
<dbReference type="RefSeq" id="XP_015060525.1">
    <property type="nucleotide sequence ID" value="XM_015205039.1"/>
</dbReference>
<gene>
    <name evidence="2" type="primary">LOC107006498</name>
</gene>
<protein>
    <submittedName>
        <fullName evidence="2">Uncharacterized protein LOC107006498</fullName>
    </submittedName>
</protein>
<dbReference type="PANTHER" id="PTHR33067">
    <property type="entry name" value="RNA-DIRECTED DNA POLYMERASE-RELATED"/>
    <property type="match status" value="1"/>
</dbReference>
<keyword evidence="1" id="KW-1185">Reference proteome</keyword>
<dbReference type="CDD" id="cd00303">
    <property type="entry name" value="retropepsin_like"/>
    <property type="match status" value="1"/>
</dbReference>
<reference evidence="2" key="2">
    <citation type="submission" date="2025-08" db="UniProtKB">
        <authorList>
            <consortium name="RefSeq"/>
        </authorList>
    </citation>
    <scope>IDENTIFICATION</scope>
</reference>
<reference evidence="1" key="1">
    <citation type="journal article" date="2014" name="Nat. Genet.">
        <title>The genome of the stress-tolerant wild tomato species Solanum pennellii.</title>
        <authorList>
            <person name="Bolger A."/>
            <person name="Scossa F."/>
            <person name="Bolger M.E."/>
            <person name="Lanz C."/>
            <person name="Maumus F."/>
            <person name="Tohge T."/>
            <person name="Quesneville H."/>
            <person name="Alseekh S."/>
            <person name="Sorensen I."/>
            <person name="Lichtenstein G."/>
            <person name="Fich E.A."/>
            <person name="Conte M."/>
            <person name="Keller H."/>
            <person name="Schneeberger K."/>
            <person name="Schwacke R."/>
            <person name="Ofner I."/>
            <person name="Vrebalov J."/>
            <person name="Xu Y."/>
            <person name="Osorio S."/>
            <person name="Aflitos S.A."/>
            <person name="Schijlen E."/>
            <person name="Jimenez-Gomez J.M."/>
            <person name="Ryngajllo M."/>
            <person name="Kimura S."/>
            <person name="Kumar R."/>
            <person name="Koenig D."/>
            <person name="Headland L.R."/>
            <person name="Maloof J.N."/>
            <person name="Sinha N."/>
            <person name="van Ham R.C."/>
            <person name="Lankhorst R.K."/>
            <person name="Mao L."/>
            <person name="Vogel A."/>
            <person name="Arsova B."/>
            <person name="Panstruga R."/>
            <person name="Fei Z."/>
            <person name="Rose J.K."/>
            <person name="Zamir D."/>
            <person name="Carrari F."/>
            <person name="Giovannoni J.J."/>
            <person name="Weigel D."/>
            <person name="Usadel B."/>
            <person name="Fernie A.R."/>
        </authorList>
    </citation>
    <scope>NUCLEOTIDE SEQUENCE [LARGE SCALE GENOMIC DNA]</scope>
    <source>
        <strain evidence="1">cv. LA0716</strain>
    </source>
</reference>
<evidence type="ECO:0000313" key="1">
    <source>
        <dbReference type="Proteomes" id="UP000694930"/>
    </source>
</evidence>
<dbReference type="Proteomes" id="UP000694930">
    <property type="component" value="Chromosome 12"/>
</dbReference>
<dbReference type="InterPro" id="IPR021109">
    <property type="entry name" value="Peptidase_aspartic_dom_sf"/>
</dbReference>
<evidence type="ECO:0000313" key="2">
    <source>
        <dbReference type="RefSeq" id="XP_015060525.1"/>
    </source>
</evidence>
<dbReference type="PANTHER" id="PTHR33067:SF9">
    <property type="entry name" value="RNA-DIRECTED DNA POLYMERASE"/>
    <property type="match status" value="1"/>
</dbReference>
<proteinExistence type="predicted"/>
<dbReference type="Gene3D" id="2.40.70.10">
    <property type="entry name" value="Acid Proteases"/>
    <property type="match status" value="1"/>
</dbReference>
<name>A0ABM1FR39_SOLPN</name>
<organism evidence="1 2">
    <name type="scientific">Solanum pennellii</name>
    <name type="common">Tomato</name>
    <name type="synonym">Lycopersicon pennellii</name>
    <dbReference type="NCBI Taxonomy" id="28526"/>
    <lineage>
        <taxon>Eukaryota</taxon>
        <taxon>Viridiplantae</taxon>
        <taxon>Streptophyta</taxon>
        <taxon>Embryophyta</taxon>
        <taxon>Tracheophyta</taxon>
        <taxon>Spermatophyta</taxon>
        <taxon>Magnoliopsida</taxon>
        <taxon>eudicotyledons</taxon>
        <taxon>Gunneridae</taxon>
        <taxon>Pentapetalae</taxon>
        <taxon>asterids</taxon>
        <taxon>lamiids</taxon>
        <taxon>Solanales</taxon>
        <taxon>Solanaceae</taxon>
        <taxon>Solanoideae</taxon>
        <taxon>Solaneae</taxon>
        <taxon>Solanum</taxon>
        <taxon>Solanum subgen. Lycopersicon</taxon>
    </lineage>
</organism>
<dbReference type="GeneID" id="107006498"/>